<dbReference type="Gene3D" id="2.50.20.10">
    <property type="entry name" value="Lipoprotein localisation LolA/LolB/LppX"/>
    <property type="match status" value="1"/>
</dbReference>
<sequence>MKKYISIFCLALSAAVVDVAQAQQKPPVAGPAPTIQLGAYESFVLSNGLKVYVVENHQLPKVAMSLVLDRDPLLEGDKVGLTSAAGYLMRSGTVSRPKDKLDEEVDFIGATLSTNASGFSASGLKKHLPKLMELAADVTQNPQFKQEELDKFKKQMLSNLAAGKNDPATLEQNLQQSLLFGKNHPYGGVMTEKTVENITLADVQKYHATYFRPNIGYLAIVGDVTVKQAKTLAKQYFGKWQKGTVPATAYPAPAALTGTRVAFIDRPNAVQSQISVTYAVDLKPSNPDVIAASLLNNILGGSFARLDANLREKHAYTYGSNSSLSADKLAGYFTAYASVRNAVTDSAFTQILWEMDRLRKEPVSAQELQKVQSMMTGSFARSLENPLTVAMFAINTARHGLPNDYYANYLKNVASVTPADIQRVAQKYLQPENAYLAVVGNAREVAGSLKRFNTSQPIAYYNAYGEKTEAPINSLPAGVTVESVLASYINAIGGQANVAKVKDLTLKRTMKVPGGELAVIQQQKGFDKMLLTTKYGPDELNRVTINGNQGAISSQGQVKELSAIEVQDQKLEGILFSVLNYNNLGVQLALNTMEKVEGRDAYKLELILPSGKKSFHYFDKETGLKVREVATEQTSVGTANQTTDLKDYREVNGIKYPHQIDLHIGGQVLSSTVTSIEINKNLKDDLFKVK</sequence>
<feature type="chain" id="PRO_5027041273" evidence="1">
    <location>
        <begin position="23"/>
        <end position="690"/>
    </location>
</feature>
<dbReference type="RefSeq" id="WP_160691739.1">
    <property type="nucleotide sequence ID" value="NZ_CP047897.1"/>
</dbReference>
<feature type="signal peptide" evidence="1">
    <location>
        <begin position="1"/>
        <end position="22"/>
    </location>
</feature>
<dbReference type="Proteomes" id="UP000464214">
    <property type="component" value="Chromosome"/>
</dbReference>
<keyword evidence="1" id="KW-0732">Signal</keyword>
<gene>
    <name evidence="4" type="ORF">GU926_10830</name>
</gene>
<proteinExistence type="predicted"/>
<dbReference type="InterPro" id="IPR050361">
    <property type="entry name" value="MPP/UQCRC_Complex"/>
</dbReference>
<protein>
    <submittedName>
        <fullName evidence="4">Insulinase family protein</fullName>
    </submittedName>
</protein>
<dbReference type="PANTHER" id="PTHR11851">
    <property type="entry name" value="METALLOPROTEASE"/>
    <property type="match status" value="1"/>
</dbReference>
<evidence type="ECO:0000313" key="5">
    <source>
        <dbReference type="Proteomes" id="UP000464214"/>
    </source>
</evidence>
<organism evidence="4 5">
    <name type="scientific">Nibribacter ruber</name>
    <dbReference type="NCBI Taxonomy" id="2698458"/>
    <lineage>
        <taxon>Bacteria</taxon>
        <taxon>Pseudomonadati</taxon>
        <taxon>Bacteroidota</taxon>
        <taxon>Cytophagia</taxon>
        <taxon>Cytophagales</taxon>
        <taxon>Hymenobacteraceae</taxon>
        <taxon>Nibribacter</taxon>
    </lineage>
</organism>
<evidence type="ECO:0000259" key="3">
    <source>
        <dbReference type="Pfam" id="PF05193"/>
    </source>
</evidence>
<keyword evidence="5" id="KW-1185">Reference proteome</keyword>
<evidence type="ECO:0000259" key="2">
    <source>
        <dbReference type="Pfam" id="PF00675"/>
    </source>
</evidence>
<feature type="domain" description="Peptidase M16 N-terminal" evidence="2">
    <location>
        <begin position="86"/>
        <end position="176"/>
    </location>
</feature>
<feature type="domain" description="Peptidase M16 C-terminal" evidence="3">
    <location>
        <begin position="197"/>
        <end position="374"/>
    </location>
</feature>
<dbReference type="PANTHER" id="PTHR11851:SF224">
    <property type="entry name" value="PROCESSING PROTEASE"/>
    <property type="match status" value="1"/>
</dbReference>
<evidence type="ECO:0000256" key="1">
    <source>
        <dbReference type="SAM" id="SignalP"/>
    </source>
</evidence>
<dbReference type="SUPFAM" id="SSF63411">
    <property type="entry name" value="LuxS/MPP-like metallohydrolase"/>
    <property type="match status" value="2"/>
</dbReference>
<dbReference type="Gene3D" id="3.30.830.10">
    <property type="entry name" value="Metalloenzyme, LuxS/M16 peptidase-like"/>
    <property type="match status" value="2"/>
</dbReference>
<dbReference type="InterPro" id="IPR011249">
    <property type="entry name" value="Metalloenz_LuxS/M16"/>
</dbReference>
<dbReference type="Pfam" id="PF05193">
    <property type="entry name" value="Peptidase_M16_C"/>
    <property type="match status" value="1"/>
</dbReference>
<evidence type="ECO:0000313" key="4">
    <source>
        <dbReference type="EMBL" id="QHL87897.1"/>
    </source>
</evidence>
<dbReference type="InterPro" id="IPR007863">
    <property type="entry name" value="Peptidase_M16_C"/>
</dbReference>
<accession>A0A6P1NW07</accession>
<dbReference type="GO" id="GO:0046872">
    <property type="term" value="F:metal ion binding"/>
    <property type="evidence" value="ECO:0007669"/>
    <property type="project" value="InterPro"/>
</dbReference>
<dbReference type="Pfam" id="PF00675">
    <property type="entry name" value="Peptidase_M16"/>
    <property type="match status" value="1"/>
</dbReference>
<dbReference type="EMBL" id="CP047897">
    <property type="protein sequence ID" value="QHL87897.1"/>
    <property type="molecule type" value="Genomic_DNA"/>
</dbReference>
<dbReference type="AlphaFoldDB" id="A0A6P1NW07"/>
<dbReference type="InterPro" id="IPR011765">
    <property type="entry name" value="Pept_M16_N"/>
</dbReference>
<name>A0A6P1NW07_9BACT</name>
<reference evidence="4 5" key="1">
    <citation type="submission" date="2020-01" db="EMBL/GenBank/DDBJ databases">
        <authorList>
            <person name="Kim M."/>
        </authorList>
    </citation>
    <scope>NUCLEOTIDE SEQUENCE [LARGE SCALE GENOMIC DNA]</scope>
    <source>
        <strain evidence="4 5">BT10</strain>
    </source>
</reference>
<dbReference type="KEGG" id="nib:GU926_10830"/>